<dbReference type="AlphaFoldDB" id="A0A2A9E191"/>
<gene>
    <name evidence="2" type="ORF">ATL42_0226</name>
</gene>
<proteinExistence type="predicted"/>
<dbReference type="Gene3D" id="1.20.1250.20">
    <property type="entry name" value="MFS general substrate transporter like domains"/>
    <property type="match status" value="1"/>
</dbReference>
<feature type="transmembrane region" description="Helical" evidence="1">
    <location>
        <begin position="25"/>
        <end position="49"/>
    </location>
</feature>
<evidence type="ECO:0008006" key="4">
    <source>
        <dbReference type="Google" id="ProtNLM"/>
    </source>
</evidence>
<dbReference type="SUPFAM" id="SSF103473">
    <property type="entry name" value="MFS general substrate transporter"/>
    <property type="match status" value="1"/>
</dbReference>
<organism evidence="2 3">
    <name type="scientific">Sanguibacter antarcticus</name>
    <dbReference type="NCBI Taxonomy" id="372484"/>
    <lineage>
        <taxon>Bacteria</taxon>
        <taxon>Bacillati</taxon>
        <taxon>Actinomycetota</taxon>
        <taxon>Actinomycetes</taxon>
        <taxon>Micrococcales</taxon>
        <taxon>Sanguibacteraceae</taxon>
        <taxon>Sanguibacter</taxon>
    </lineage>
</organism>
<protein>
    <recommendedName>
        <fullName evidence="4">MFS transporter</fullName>
    </recommendedName>
</protein>
<keyword evidence="1" id="KW-1133">Transmembrane helix</keyword>
<feature type="transmembrane region" description="Helical" evidence="1">
    <location>
        <begin position="118"/>
        <end position="140"/>
    </location>
</feature>
<feature type="transmembrane region" description="Helical" evidence="1">
    <location>
        <begin position="146"/>
        <end position="166"/>
    </location>
</feature>
<keyword evidence="3" id="KW-1185">Reference proteome</keyword>
<evidence type="ECO:0000256" key="1">
    <source>
        <dbReference type="SAM" id="Phobius"/>
    </source>
</evidence>
<sequence>MFFFFGVSSVEIVLASYGSGEEVTVAGGVLLGIVAGASMIGGFILGGVSSCLTKNLMRPEVVLGAISCAVLILAGALALVPDLAYVACVIVGIFLGPCFAAIYGAAGDIATVGEESETQSWVASSMMVGGALGTAVGGWGVQQYGLAATVMMAGVAMMLGAMAGHFSPRSRA</sequence>
<dbReference type="Proteomes" id="UP000225548">
    <property type="component" value="Unassembled WGS sequence"/>
</dbReference>
<dbReference type="EMBL" id="PDJG01000001">
    <property type="protein sequence ID" value="PFG32396.1"/>
    <property type="molecule type" value="Genomic_DNA"/>
</dbReference>
<evidence type="ECO:0000313" key="2">
    <source>
        <dbReference type="EMBL" id="PFG32396.1"/>
    </source>
</evidence>
<dbReference type="InterPro" id="IPR036259">
    <property type="entry name" value="MFS_trans_sf"/>
</dbReference>
<comment type="caution">
    <text evidence="2">The sequence shown here is derived from an EMBL/GenBank/DDBJ whole genome shotgun (WGS) entry which is preliminary data.</text>
</comment>
<name>A0A2A9E191_9MICO</name>
<feature type="transmembrane region" description="Helical" evidence="1">
    <location>
        <begin position="84"/>
        <end position="106"/>
    </location>
</feature>
<reference evidence="2 3" key="1">
    <citation type="submission" date="2017-10" db="EMBL/GenBank/DDBJ databases">
        <title>Sequencing the genomes of 1000 actinobacteria strains.</title>
        <authorList>
            <person name="Klenk H.-P."/>
        </authorList>
    </citation>
    <scope>NUCLEOTIDE SEQUENCE [LARGE SCALE GENOMIC DNA]</scope>
    <source>
        <strain evidence="2 3">DSM 18966</strain>
    </source>
</reference>
<keyword evidence="1" id="KW-0812">Transmembrane</keyword>
<evidence type="ECO:0000313" key="3">
    <source>
        <dbReference type="Proteomes" id="UP000225548"/>
    </source>
</evidence>
<feature type="transmembrane region" description="Helical" evidence="1">
    <location>
        <begin position="61"/>
        <end position="78"/>
    </location>
</feature>
<keyword evidence="1" id="KW-0472">Membrane</keyword>
<accession>A0A2A9E191</accession>